<evidence type="ECO:0000256" key="5">
    <source>
        <dbReference type="ARBA" id="ARBA00050421"/>
    </source>
</evidence>
<accession>A0A6P8YIR8</accession>
<evidence type="ECO:0000256" key="7">
    <source>
        <dbReference type="ARBA" id="ARBA00066729"/>
    </source>
</evidence>
<dbReference type="EC" id="3.5.1.26" evidence="7"/>
<keyword evidence="3" id="KW-0378">Hydrolase</keyword>
<dbReference type="PANTHER" id="PTHR10188">
    <property type="entry name" value="L-ASPARAGINASE"/>
    <property type="match status" value="1"/>
</dbReference>
<evidence type="ECO:0000256" key="13">
    <source>
        <dbReference type="PIRSR" id="PIRSR600246-3"/>
    </source>
</evidence>
<evidence type="ECO:0000256" key="8">
    <source>
        <dbReference type="ARBA" id="ARBA00078726"/>
    </source>
</evidence>
<sequence>MDMGHCKALIVLGLVLGGAAATLTSNSAREKENAAFPVVVNTWADNGFQSAGAKAWEVLSKERGSSLDAVERGCSVCEELQCDGTVGYGGSPDETGETTLDAMIMDGVTMNIGAVSDLRNIRNAISVARKVLDHTAHTMLAGNQATKFAKQMGFKAQSLSTNNSLGIWQKWKQNKCQPNFWRNVSPNPTGSCGPYKANHKISTADLIQSSNEISSQNHDTVGMVAIDAEGVIAAGTSTNGARHKIAGRVGDSPIPGAGAYADQDVGGAAATGDGDVMMRFLPSFLAVEEMRRGQTPKQAGETAIRRIVAKYPSFQGAMVVLHKSGQHAAVCHGLPGGTFPYTLASPTTGKATVFSVKCL</sequence>
<dbReference type="KEGG" id="tpal:117644395"/>
<keyword evidence="2" id="KW-0645">Protease</keyword>
<evidence type="ECO:0000313" key="15">
    <source>
        <dbReference type="Proteomes" id="UP000515158"/>
    </source>
</evidence>
<dbReference type="InterPro" id="IPR000246">
    <property type="entry name" value="Peptidase_T2"/>
</dbReference>
<dbReference type="Proteomes" id="UP000515158">
    <property type="component" value="Unplaced"/>
</dbReference>
<protein>
    <recommendedName>
        <fullName evidence="7">N(4)-(beta-N-acetylglucosaminyl)-L-asparaginase</fullName>
        <ecNumber evidence="7">3.5.1.26</ecNumber>
    </recommendedName>
    <alternativeName>
        <fullName evidence="9">Aspartylglucosaminidase</fullName>
    </alternativeName>
    <alternativeName>
        <fullName evidence="8">Glycosylasparaginase</fullName>
    </alternativeName>
    <alternativeName>
        <fullName evidence="10">N4-(N-acetyl-beta-glucosaminyl)-L-asparagine amidase</fullName>
    </alternativeName>
</protein>
<evidence type="ECO:0000256" key="3">
    <source>
        <dbReference type="ARBA" id="ARBA00022801"/>
    </source>
</evidence>
<comment type="similarity">
    <text evidence="1">Belongs to the Ntn-hydrolase family.</text>
</comment>
<keyword evidence="4" id="KW-0068">Autocatalytic cleavage</keyword>
<dbReference type="GO" id="GO:0006508">
    <property type="term" value="P:proteolysis"/>
    <property type="evidence" value="ECO:0007669"/>
    <property type="project" value="UniProtKB-KW"/>
</dbReference>
<keyword evidence="14" id="KW-0732">Signal</keyword>
<feature type="chain" id="PRO_5027657293" description="N(4)-(beta-N-acetylglucosaminyl)-L-asparaginase" evidence="14">
    <location>
        <begin position="22"/>
        <end position="359"/>
    </location>
</feature>
<dbReference type="SUPFAM" id="SSF56235">
    <property type="entry name" value="N-terminal nucleophile aminohydrolases (Ntn hydrolases)"/>
    <property type="match status" value="1"/>
</dbReference>
<reference evidence="16" key="1">
    <citation type="submission" date="2025-08" db="UniProtKB">
        <authorList>
            <consortium name="RefSeq"/>
        </authorList>
    </citation>
    <scope>IDENTIFICATION</scope>
    <source>
        <tissue evidence="16">Total insect</tissue>
    </source>
</reference>
<dbReference type="GO" id="GO:0005737">
    <property type="term" value="C:cytoplasm"/>
    <property type="evidence" value="ECO:0007669"/>
    <property type="project" value="TreeGrafter"/>
</dbReference>
<dbReference type="RefSeq" id="XP_034239708.1">
    <property type="nucleotide sequence ID" value="XM_034383817.1"/>
</dbReference>
<dbReference type="Gene3D" id="3.60.20.30">
    <property type="entry name" value="(Glycosyl)asparaginase"/>
    <property type="match status" value="1"/>
</dbReference>
<organism evidence="16">
    <name type="scientific">Thrips palmi</name>
    <name type="common">Melon thrips</name>
    <dbReference type="NCBI Taxonomy" id="161013"/>
    <lineage>
        <taxon>Eukaryota</taxon>
        <taxon>Metazoa</taxon>
        <taxon>Ecdysozoa</taxon>
        <taxon>Arthropoda</taxon>
        <taxon>Hexapoda</taxon>
        <taxon>Insecta</taxon>
        <taxon>Pterygota</taxon>
        <taxon>Neoptera</taxon>
        <taxon>Paraneoptera</taxon>
        <taxon>Thysanoptera</taxon>
        <taxon>Terebrantia</taxon>
        <taxon>Thripoidea</taxon>
        <taxon>Thripidae</taxon>
        <taxon>Thrips</taxon>
    </lineage>
</organism>
<evidence type="ECO:0000256" key="2">
    <source>
        <dbReference type="ARBA" id="ARBA00022670"/>
    </source>
</evidence>
<evidence type="ECO:0000256" key="11">
    <source>
        <dbReference type="PIRSR" id="PIRSR600246-1"/>
    </source>
</evidence>
<dbReference type="GO" id="GO:0003948">
    <property type="term" value="F:N4-(beta-N-acetylglucosaminyl)-L-asparaginase activity"/>
    <property type="evidence" value="ECO:0007669"/>
    <property type="project" value="UniProtKB-EC"/>
</dbReference>
<dbReference type="Pfam" id="PF01112">
    <property type="entry name" value="Asparaginase_2"/>
    <property type="match status" value="1"/>
</dbReference>
<name>A0A6P8YIR8_THRPL</name>
<evidence type="ECO:0000256" key="9">
    <source>
        <dbReference type="ARBA" id="ARBA00079301"/>
    </source>
</evidence>
<evidence type="ECO:0000256" key="1">
    <source>
        <dbReference type="ARBA" id="ARBA00010872"/>
    </source>
</evidence>
<proteinExistence type="inferred from homology"/>
<comment type="function">
    <text evidence="6">Cleaves the GlcNAc-Asn bond which joins oligosaccharides to the peptide of asparagine-linked glycoproteins.</text>
</comment>
<feature type="site" description="Cleavage; by autolysis" evidence="13">
    <location>
        <begin position="219"/>
        <end position="220"/>
    </location>
</feature>
<dbReference type="InParanoid" id="A0A6P8YIR8"/>
<feature type="binding site" evidence="12">
    <location>
        <begin position="248"/>
        <end position="251"/>
    </location>
    <ligand>
        <name>substrate</name>
    </ligand>
</feature>
<keyword evidence="15" id="KW-1185">Reference proteome</keyword>
<evidence type="ECO:0000256" key="12">
    <source>
        <dbReference type="PIRSR" id="PIRSR600246-2"/>
    </source>
</evidence>
<dbReference type="InterPro" id="IPR029055">
    <property type="entry name" value="Ntn_hydrolases_N"/>
</dbReference>
<dbReference type="FunCoup" id="A0A6P8YIR8">
    <property type="interactions" value="257"/>
</dbReference>
<feature type="signal peptide" evidence="14">
    <location>
        <begin position="1"/>
        <end position="21"/>
    </location>
</feature>
<evidence type="ECO:0000256" key="6">
    <source>
        <dbReference type="ARBA" id="ARBA00053295"/>
    </source>
</evidence>
<dbReference type="GO" id="GO:0008233">
    <property type="term" value="F:peptidase activity"/>
    <property type="evidence" value="ECO:0007669"/>
    <property type="project" value="UniProtKB-KW"/>
</dbReference>
<dbReference type="PANTHER" id="PTHR10188:SF6">
    <property type="entry name" value="N(4)-(BETA-N-ACETYLGLUCOSAMINYL)-L-ASPARAGINASE"/>
    <property type="match status" value="1"/>
</dbReference>
<dbReference type="GeneID" id="117644395"/>
<evidence type="ECO:0000256" key="14">
    <source>
        <dbReference type="SAM" id="SignalP"/>
    </source>
</evidence>
<feature type="binding site" evidence="12">
    <location>
        <begin position="271"/>
        <end position="274"/>
    </location>
    <ligand>
        <name>substrate</name>
    </ligand>
</feature>
<dbReference type="AlphaFoldDB" id="A0A6P8YIR8"/>
<evidence type="ECO:0000256" key="10">
    <source>
        <dbReference type="ARBA" id="ARBA00080645"/>
    </source>
</evidence>
<evidence type="ECO:0000313" key="16">
    <source>
        <dbReference type="RefSeq" id="XP_034239708.1"/>
    </source>
</evidence>
<evidence type="ECO:0000256" key="4">
    <source>
        <dbReference type="ARBA" id="ARBA00022813"/>
    </source>
</evidence>
<dbReference type="FunFam" id="3.60.20.30:FF:000003">
    <property type="entry name" value="N(4)-(Beta-N-acetylglucosaminyl)-L-asparaginase isoform X1"/>
    <property type="match status" value="1"/>
</dbReference>
<gene>
    <name evidence="16" type="primary">LOC117644395</name>
</gene>
<comment type="catalytic activity">
    <reaction evidence="5">
        <text>N(4)-(beta-N-acetyl-D-glucosaminyl)-L-asparagine + H2O = N-acetyl-beta-D-glucosaminylamine + L-aspartate + H(+)</text>
        <dbReference type="Rhea" id="RHEA:11544"/>
        <dbReference type="ChEBI" id="CHEBI:15377"/>
        <dbReference type="ChEBI" id="CHEBI:15378"/>
        <dbReference type="ChEBI" id="CHEBI:15947"/>
        <dbReference type="ChEBI" id="CHEBI:29991"/>
        <dbReference type="ChEBI" id="CHEBI:58080"/>
        <dbReference type="EC" id="3.5.1.26"/>
    </reaction>
</comment>
<dbReference type="OrthoDB" id="188713at2759"/>
<feature type="active site" description="Nucleophile" evidence="11">
    <location>
        <position position="220"/>
    </location>
</feature>
<dbReference type="CDD" id="cd04513">
    <property type="entry name" value="Glycosylasparaginase"/>
    <property type="match status" value="1"/>
</dbReference>